<comment type="similarity">
    <text evidence="1 3">Belongs to the sulfotransferase 1 family.</text>
</comment>
<organism evidence="5 6">
    <name type="scientific">Bagarius yarrelli</name>
    <name type="common">Goonch</name>
    <name type="synonym">Bagrus yarrelli</name>
    <dbReference type="NCBI Taxonomy" id="175774"/>
    <lineage>
        <taxon>Eukaryota</taxon>
        <taxon>Metazoa</taxon>
        <taxon>Chordata</taxon>
        <taxon>Craniata</taxon>
        <taxon>Vertebrata</taxon>
        <taxon>Euteleostomi</taxon>
        <taxon>Actinopterygii</taxon>
        <taxon>Neopterygii</taxon>
        <taxon>Teleostei</taxon>
        <taxon>Ostariophysi</taxon>
        <taxon>Siluriformes</taxon>
        <taxon>Sisoridae</taxon>
        <taxon>Sisorinae</taxon>
        <taxon>Bagarius</taxon>
    </lineage>
</organism>
<dbReference type="GO" id="GO:0008146">
    <property type="term" value="F:sulfotransferase activity"/>
    <property type="evidence" value="ECO:0007669"/>
    <property type="project" value="InterPro"/>
</dbReference>
<gene>
    <name evidence="5" type="ORF">Baya_16359</name>
</gene>
<keyword evidence="6" id="KW-1185">Reference proteome</keyword>
<dbReference type="Proteomes" id="UP000319801">
    <property type="component" value="Unassembled WGS sequence"/>
</dbReference>
<sequence length="173" mass="20585">MEQINEYLCRYKGQVFAAGMTTAEHIDSLQSFQIRDSDVFLVTYQKSVGGASWFDHVREWYTHRDEYNILFLTYEDMIMDLMSAVQKISRFLGRDLSEDALLRVVEKTTFKNMKKDPKANYEFLPEDLLQKGQFMRKGTIGDWKNIFTVSQSERFDRIFQERMQGLPLQFTWE</sequence>
<dbReference type="OrthoDB" id="205623at2759"/>
<dbReference type="SUPFAM" id="SSF52540">
    <property type="entry name" value="P-loop containing nucleoside triphosphate hydrolases"/>
    <property type="match status" value="1"/>
</dbReference>
<evidence type="ECO:0000256" key="1">
    <source>
        <dbReference type="ARBA" id="ARBA00005771"/>
    </source>
</evidence>
<evidence type="ECO:0000256" key="2">
    <source>
        <dbReference type="ARBA" id="ARBA00022679"/>
    </source>
</evidence>
<dbReference type="Gene3D" id="3.40.50.300">
    <property type="entry name" value="P-loop containing nucleotide triphosphate hydrolases"/>
    <property type="match status" value="2"/>
</dbReference>
<accession>A0A556VVB3</accession>
<dbReference type="EC" id="2.8.2.-" evidence="3"/>
<dbReference type="InterPro" id="IPR000863">
    <property type="entry name" value="Sulfotransferase_dom"/>
</dbReference>
<evidence type="ECO:0000313" key="6">
    <source>
        <dbReference type="Proteomes" id="UP000319801"/>
    </source>
</evidence>
<comment type="caution">
    <text evidence="5">The sequence shown here is derived from an EMBL/GenBank/DDBJ whole genome shotgun (WGS) entry which is preliminary data.</text>
</comment>
<dbReference type="PANTHER" id="PTHR11783">
    <property type="entry name" value="SULFOTRANSFERASE SULT"/>
    <property type="match status" value="1"/>
</dbReference>
<dbReference type="Pfam" id="PF00685">
    <property type="entry name" value="Sulfotransfer_1"/>
    <property type="match status" value="1"/>
</dbReference>
<keyword evidence="2 3" id="KW-0808">Transferase</keyword>
<dbReference type="EMBL" id="VCAZ01000298">
    <property type="protein sequence ID" value="TTV75074.1"/>
    <property type="molecule type" value="Genomic_DNA"/>
</dbReference>
<reference evidence="5 6" key="1">
    <citation type="journal article" date="2019" name="Genome Biol. Evol.">
        <title>Whole-Genome Sequencing of the Giant Devil Catfish, Bagarius yarrelli.</title>
        <authorList>
            <person name="Jiang W."/>
            <person name="Lv Y."/>
            <person name="Cheng L."/>
            <person name="Yang K."/>
            <person name="Chao B."/>
            <person name="Wang X."/>
            <person name="Li Y."/>
            <person name="Pan X."/>
            <person name="You X."/>
            <person name="Zhang Y."/>
            <person name="Yang J."/>
            <person name="Li J."/>
            <person name="Zhang X."/>
            <person name="Liu S."/>
            <person name="Sun C."/>
            <person name="Yang J."/>
            <person name="Shi Q."/>
        </authorList>
    </citation>
    <scope>NUCLEOTIDE SEQUENCE [LARGE SCALE GENOMIC DNA]</scope>
    <source>
        <strain evidence="5">JWS20170419001</strain>
        <tissue evidence="5">Muscle</tissue>
    </source>
</reference>
<evidence type="ECO:0000259" key="4">
    <source>
        <dbReference type="Pfam" id="PF00685"/>
    </source>
</evidence>
<dbReference type="AlphaFoldDB" id="A0A556VVB3"/>
<feature type="domain" description="Sulfotransferase" evidence="4">
    <location>
        <begin position="38"/>
        <end position="166"/>
    </location>
</feature>
<proteinExistence type="inferred from homology"/>
<dbReference type="InterPro" id="IPR027417">
    <property type="entry name" value="P-loop_NTPase"/>
</dbReference>
<name>A0A556VVB3_BAGYA</name>
<evidence type="ECO:0000256" key="3">
    <source>
        <dbReference type="RuleBase" id="RU361155"/>
    </source>
</evidence>
<protein>
    <recommendedName>
        <fullName evidence="3">Sulfotransferase</fullName>
        <ecNumber evidence="3">2.8.2.-</ecNumber>
    </recommendedName>
</protein>
<evidence type="ECO:0000313" key="5">
    <source>
        <dbReference type="EMBL" id="TTV75074.1"/>
    </source>
</evidence>